<comment type="caution">
    <text evidence="1">The sequence shown here is derived from an EMBL/GenBank/DDBJ whole genome shotgun (WGS) entry which is preliminary data.</text>
</comment>
<accession>A0A0G1ISJ1</accession>
<evidence type="ECO:0000313" key="1">
    <source>
        <dbReference type="EMBL" id="KKT62381.1"/>
    </source>
</evidence>
<organism evidence="1 2">
    <name type="scientific">Candidatus Giovannonibacteria bacterium GW2011_GWA1_44_29</name>
    <dbReference type="NCBI Taxonomy" id="1618646"/>
    <lineage>
        <taxon>Bacteria</taxon>
        <taxon>Candidatus Giovannoniibacteriota</taxon>
    </lineage>
</organism>
<dbReference type="EMBL" id="LCIV01000017">
    <property type="protein sequence ID" value="KKT62381.1"/>
    <property type="molecule type" value="Genomic_DNA"/>
</dbReference>
<evidence type="ECO:0000313" key="2">
    <source>
        <dbReference type="Proteomes" id="UP000034652"/>
    </source>
</evidence>
<dbReference type="Proteomes" id="UP000034652">
    <property type="component" value="Unassembled WGS sequence"/>
</dbReference>
<proteinExistence type="predicted"/>
<name>A0A0G1ISJ1_9BACT</name>
<dbReference type="STRING" id="1618646.UW57_C0017G0004"/>
<sequence>MYYKTVLLRKNGRIEVFCSPRMPAVRYKRTHVEIRGANKARKSFVLLVSTHDSAKIELTN</sequence>
<dbReference type="AlphaFoldDB" id="A0A0G1ISJ1"/>
<gene>
    <name evidence="1" type="ORF">UW57_C0017G0004</name>
</gene>
<reference evidence="1 2" key="1">
    <citation type="journal article" date="2015" name="Nature">
        <title>rRNA introns, odd ribosomes, and small enigmatic genomes across a large radiation of phyla.</title>
        <authorList>
            <person name="Brown C.T."/>
            <person name="Hug L.A."/>
            <person name="Thomas B.C."/>
            <person name="Sharon I."/>
            <person name="Castelle C.J."/>
            <person name="Singh A."/>
            <person name="Wilkins M.J."/>
            <person name="Williams K.H."/>
            <person name="Banfield J.F."/>
        </authorList>
    </citation>
    <scope>NUCLEOTIDE SEQUENCE [LARGE SCALE GENOMIC DNA]</scope>
</reference>
<protein>
    <submittedName>
        <fullName evidence="1">Uncharacterized protein</fullName>
    </submittedName>
</protein>